<dbReference type="AlphaFoldDB" id="A0A2N5VE87"/>
<gene>
    <name evidence="1" type="ORF">PCANC_12879</name>
</gene>
<sequence>MTDCTTSKVIEMDPATTKEVRQYADLVIHRFEILFDRLRDARLVDGDSRGSSLADDFFEASTDSVDSDQESYVSQRGLKTKSDAWTQLKATLLPLLRDLVTKMQLCLDPTCLSENPVPTLQLILDIQPQLEDTFFQIKHAERFISSDHHAHSRVSTSIVGLGLSYPYTRSPNAWMLERTSTALKVIHFAIVCLNASEFDLVAQSLLPIIKLSRLFFNKLSTYEFLAL</sequence>
<dbReference type="PANTHER" id="PTHR33069:SF3">
    <property type="entry name" value="DYNEIN HEAVY CHAIN TAIL DOMAIN-CONTAINING PROTEIN"/>
    <property type="match status" value="1"/>
</dbReference>
<dbReference type="EMBL" id="PGCJ01000104">
    <property type="protein sequence ID" value="PLW48304.1"/>
    <property type="molecule type" value="Genomic_DNA"/>
</dbReference>
<dbReference type="PANTHER" id="PTHR33069">
    <property type="entry name" value="CHROMOSOME 7, WHOLE GENOME SHOTGUN SEQUENCE-RELATED"/>
    <property type="match status" value="1"/>
</dbReference>
<protein>
    <submittedName>
        <fullName evidence="1">Uncharacterized protein</fullName>
    </submittedName>
</protein>
<reference evidence="1 2" key="1">
    <citation type="submission" date="2017-11" db="EMBL/GenBank/DDBJ databases">
        <title>De novo assembly and phasing of dikaryotic genomes from two isolates of Puccinia coronata f. sp. avenae, the causal agent of oat crown rust.</title>
        <authorList>
            <person name="Miller M.E."/>
            <person name="Zhang Y."/>
            <person name="Omidvar V."/>
            <person name="Sperschneider J."/>
            <person name="Schwessinger B."/>
            <person name="Raley C."/>
            <person name="Palmer J.M."/>
            <person name="Garnica D."/>
            <person name="Upadhyaya N."/>
            <person name="Rathjen J."/>
            <person name="Taylor J.M."/>
            <person name="Park R.F."/>
            <person name="Dodds P.N."/>
            <person name="Hirsch C.D."/>
            <person name="Kianian S.F."/>
            <person name="Figueroa M."/>
        </authorList>
    </citation>
    <scope>NUCLEOTIDE SEQUENCE [LARGE SCALE GENOMIC DNA]</scope>
    <source>
        <strain evidence="1">12NC29</strain>
    </source>
</reference>
<name>A0A2N5VE87_9BASI</name>
<evidence type="ECO:0000313" key="1">
    <source>
        <dbReference type="EMBL" id="PLW48304.1"/>
    </source>
</evidence>
<comment type="caution">
    <text evidence="1">The sequence shown here is derived from an EMBL/GenBank/DDBJ whole genome shotgun (WGS) entry which is preliminary data.</text>
</comment>
<accession>A0A2N5VE87</accession>
<organism evidence="1 2">
    <name type="scientific">Puccinia coronata f. sp. avenae</name>
    <dbReference type="NCBI Taxonomy" id="200324"/>
    <lineage>
        <taxon>Eukaryota</taxon>
        <taxon>Fungi</taxon>
        <taxon>Dikarya</taxon>
        <taxon>Basidiomycota</taxon>
        <taxon>Pucciniomycotina</taxon>
        <taxon>Pucciniomycetes</taxon>
        <taxon>Pucciniales</taxon>
        <taxon>Pucciniaceae</taxon>
        <taxon>Puccinia</taxon>
    </lineage>
</organism>
<dbReference type="OrthoDB" id="10286401at2759"/>
<keyword evidence="2" id="KW-1185">Reference proteome</keyword>
<proteinExistence type="predicted"/>
<dbReference type="Proteomes" id="UP000235388">
    <property type="component" value="Unassembled WGS sequence"/>
</dbReference>
<evidence type="ECO:0000313" key="2">
    <source>
        <dbReference type="Proteomes" id="UP000235388"/>
    </source>
</evidence>